<keyword evidence="3" id="KW-0813">Transport</keyword>
<dbReference type="InterPro" id="IPR000515">
    <property type="entry name" value="MetI-like"/>
</dbReference>
<dbReference type="SUPFAM" id="SSF161098">
    <property type="entry name" value="MetI-like"/>
    <property type="match status" value="1"/>
</dbReference>
<evidence type="ECO:0000256" key="6">
    <source>
        <dbReference type="ARBA" id="ARBA00022989"/>
    </source>
</evidence>
<name>A0A0F9A962_9ZZZZ</name>
<sequence>MATTRLRKFGRAVSKVYSPGFGFLLLFVTYVPIVLVIIFSLNESVIAAFPLEKFSLTWYQQLFQNRSIMLAFRNTMIIGIGAVAGSLAIGVTAAFLLHRYKFLFSSFFNIVILLPFLLPGIFTGLALLLFFSSVGIPKSLFTVFIGHVVFCTAVVFKTVLARLMVVRKSLEEASYDLGASSTQTFFYVILPNIRNALLTGSLLAFVLSFDETLITFFLIGAQLTLPLKIWGMMRAKFTPQVHA</sequence>
<dbReference type="InterPro" id="IPR035906">
    <property type="entry name" value="MetI-like_sf"/>
</dbReference>
<evidence type="ECO:0000256" key="8">
    <source>
        <dbReference type="SAM" id="Phobius"/>
    </source>
</evidence>
<evidence type="ECO:0000313" key="10">
    <source>
        <dbReference type="EMBL" id="KKK94700.1"/>
    </source>
</evidence>
<feature type="transmembrane region" description="Helical" evidence="8">
    <location>
        <begin position="110"/>
        <end position="131"/>
    </location>
</feature>
<gene>
    <name evidence="10" type="ORF">LCGC14_2680210</name>
</gene>
<dbReference type="PANTHER" id="PTHR43848">
    <property type="entry name" value="PUTRESCINE TRANSPORT SYSTEM PERMEASE PROTEIN POTI"/>
    <property type="match status" value="1"/>
</dbReference>
<dbReference type="GO" id="GO:0055085">
    <property type="term" value="P:transmembrane transport"/>
    <property type="evidence" value="ECO:0007669"/>
    <property type="project" value="InterPro"/>
</dbReference>
<accession>A0A0F9A962</accession>
<evidence type="ECO:0000256" key="4">
    <source>
        <dbReference type="ARBA" id="ARBA00022475"/>
    </source>
</evidence>
<dbReference type="EMBL" id="LAZR01047231">
    <property type="protein sequence ID" value="KKK94700.1"/>
    <property type="molecule type" value="Genomic_DNA"/>
</dbReference>
<protein>
    <recommendedName>
        <fullName evidence="9">ABC transmembrane type-1 domain-containing protein</fullName>
    </recommendedName>
</protein>
<feature type="non-terminal residue" evidence="10">
    <location>
        <position position="243"/>
    </location>
</feature>
<feature type="transmembrane region" description="Helical" evidence="8">
    <location>
        <begin position="76"/>
        <end position="98"/>
    </location>
</feature>
<evidence type="ECO:0000256" key="5">
    <source>
        <dbReference type="ARBA" id="ARBA00022692"/>
    </source>
</evidence>
<dbReference type="GO" id="GO:0005886">
    <property type="term" value="C:plasma membrane"/>
    <property type="evidence" value="ECO:0007669"/>
    <property type="project" value="UniProtKB-SubCell"/>
</dbReference>
<feature type="transmembrane region" description="Helical" evidence="8">
    <location>
        <begin position="143"/>
        <end position="165"/>
    </location>
</feature>
<comment type="subcellular location">
    <subcellularLocation>
        <location evidence="1">Cell membrane</location>
        <topology evidence="1">Multi-pass membrane protein</topology>
    </subcellularLocation>
</comment>
<proteinExistence type="inferred from homology"/>
<evidence type="ECO:0000256" key="1">
    <source>
        <dbReference type="ARBA" id="ARBA00004651"/>
    </source>
</evidence>
<comment type="caution">
    <text evidence="10">The sequence shown here is derived from an EMBL/GenBank/DDBJ whole genome shotgun (WGS) entry which is preliminary data.</text>
</comment>
<evidence type="ECO:0000259" key="9">
    <source>
        <dbReference type="PROSITE" id="PS50928"/>
    </source>
</evidence>
<feature type="domain" description="ABC transmembrane type-1" evidence="9">
    <location>
        <begin position="72"/>
        <end position="243"/>
    </location>
</feature>
<comment type="similarity">
    <text evidence="2">Belongs to the binding-protein-dependent transport system permease family. CysTW subfamily.</text>
</comment>
<dbReference type="AlphaFoldDB" id="A0A0F9A962"/>
<dbReference type="Pfam" id="PF00528">
    <property type="entry name" value="BPD_transp_1"/>
    <property type="match status" value="1"/>
</dbReference>
<organism evidence="10">
    <name type="scientific">marine sediment metagenome</name>
    <dbReference type="NCBI Taxonomy" id="412755"/>
    <lineage>
        <taxon>unclassified sequences</taxon>
        <taxon>metagenomes</taxon>
        <taxon>ecological metagenomes</taxon>
    </lineage>
</organism>
<keyword evidence="5 8" id="KW-0812">Transmembrane</keyword>
<keyword evidence="4" id="KW-1003">Cell membrane</keyword>
<feature type="transmembrane region" description="Helical" evidence="8">
    <location>
        <begin position="21"/>
        <end position="41"/>
    </location>
</feature>
<dbReference type="InterPro" id="IPR051789">
    <property type="entry name" value="Bact_Polyamine_Transport"/>
</dbReference>
<feature type="transmembrane region" description="Helical" evidence="8">
    <location>
        <begin position="213"/>
        <end position="230"/>
    </location>
</feature>
<keyword evidence="6 8" id="KW-1133">Transmembrane helix</keyword>
<reference evidence="10" key="1">
    <citation type="journal article" date="2015" name="Nature">
        <title>Complex archaea that bridge the gap between prokaryotes and eukaryotes.</title>
        <authorList>
            <person name="Spang A."/>
            <person name="Saw J.H."/>
            <person name="Jorgensen S.L."/>
            <person name="Zaremba-Niedzwiedzka K."/>
            <person name="Martijn J."/>
            <person name="Lind A.E."/>
            <person name="van Eijk R."/>
            <person name="Schleper C."/>
            <person name="Guy L."/>
            <person name="Ettema T.J."/>
        </authorList>
    </citation>
    <scope>NUCLEOTIDE SEQUENCE</scope>
</reference>
<dbReference type="CDD" id="cd06261">
    <property type="entry name" value="TM_PBP2"/>
    <property type="match status" value="1"/>
</dbReference>
<dbReference type="PANTHER" id="PTHR43848:SF2">
    <property type="entry name" value="PUTRESCINE TRANSPORT SYSTEM PERMEASE PROTEIN POTI"/>
    <property type="match status" value="1"/>
</dbReference>
<evidence type="ECO:0000256" key="3">
    <source>
        <dbReference type="ARBA" id="ARBA00022448"/>
    </source>
</evidence>
<evidence type="ECO:0000256" key="2">
    <source>
        <dbReference type="ARBA" id="ARBA00007069"/>
    </source>
</evidence>
<evidence type="ECO:0000256" key="7">
    <source>
        <dbReference type="ARBA" id="ARBA00023136"/>
    </source>
</evidence>
<keyword evidence="7 8" id="KW-0472">Membrane</keyword>
<feature type="transmembrane region" description="Helical" evidence="8">
    <location>
        <begin position="185"/>
        <end position="207"/>
    </location>
</feature>
<dbReference type="Gene3D" id="1.10.3720.10">
    <property type="entry name" value="MetI-like"/>
    <property type="match status" value="1"/>
</dbReference>
<dbReference type="PROSITE" id="PS50928">
    <property type="entry name" value="ABC_TM1"/>
    <property type="match status" value="1"/>
</dbReference>